<reference evidence="1 2" key="1">
    <citation type="journal article" date="2019" name="Int. J. Syst. Evol. Microbiol.">
        <title>The Global Catalogue of Microorganisms (GCM) 10K type strain sequencing project: providing services to taxonomists for standard genome sequencing and annotation.</title>
        <authorList>
            <consortium name="The Broad Institute Genomics Platform"/>
            <consortium name="The Broad Institute Genome Sequencing Center for Infectious Disease"/>
            <person name="Wu L."/>
            <person name="Ma J."/>
        </authorList>
    </citation>
    <scope>NUCLEOTIDE SEQUENCE [LARGE SCALE GENOMIC DNA]</scope>
    <source>
        <strain evidence="1 2">JCM 6921</strain>
    </source>
</reference>
<protein>
    <submittedName>
        <fullName evidence="1">Uncharacterized protein</fullName>
    </submittedName>
</protein>
<comment type="caution">
    <text evidence="1">The sequence shown here is derived from an EMBL/GenBank/DDBJ whole genome shotgun (WGS) entry which is preliminary data.</text>
</comment>
<organism evidence="1 2">
    <name type="scientific">Streptomyces glaucosporus</name>
    <dbReference type="NCBI Taxonomy" id="284044"/>
    <lineage>
        <taxon>Bacteria</taxon>
        <taxon>Bacillati</taxon>
        <taxon>Actinomycetota</taxon>
        <taxon>Actinomycetes</taxon>
        <taxon>Kitasatosporales</taxon>
        <taxon>Streptomycetaceae</taxon>
        <taxon>Streptomyces</taxon>
    </lineage>
</organism>
<dbReference type="Proteomes" id="UP001500058">
    <property type="component" value="Unassembled WGS sequence"/>
</dbReference>
<gene>
    <name evidence="1" type="ORF">GCM10010420_01860</name>
</gene>
<accession>A0ABN3HLL7</accession>
<evidence type="ECO:0000313" key="1">
    <source>
        <dbReference type="EMBL" id="GAA2383431.1"/>
    </source>
</evidence>
<sequence>MAAVRRAGQSIAVPQRYCAKVLDGQEERMNELIDRGFAEHAQALARTWPTRAGRRRDTGGPG</sequence>
<keyword evidence="2" id="KW-1185">Reference proteome</keyword>
<dbReference type="EMBL" id="BAAATJ010000001">
    <property type="protein sequence ID" value="GAA2383431.1"/>
    <property type="molecule type" value="Genomic_DNA"/>
</dbReference>
<evidence type="ECO:0000313" key="2">
    <source>
        <dbReference type="Proteomes" id="UP001500058"/>
    </source>
</evidence>
<name>A0ABN3HLL7_9ACTN</name>
<proteinExistence type="predicted"/>